<dbReference type="GO" id="GO:0003723">
    <property type="term" value="F:RNA binding"/>
    <property type="evidence" value="ECO:0007669"/>
    <property type="project" value="UniProtKB-UniRule"/>
</dbReference>
<evidence type="ECO:0000256" key="5">
    <source>
        <dbReference type="PROSITE-ProRule" id="PRU00552"/>
    </source>
</evidence>
<dbReference type="InterPro" id="IPR011545">
    <property type="entry name" value="DEAD/DEAH_box_helicase_dom"/>
</dbReference>
<dbReference type="InterPro" id="IPR027417">
    <property type="entry name" value="P-loop_NTPase"/>
</dbReference>
<dbReference type="GO" id="GO:0003724">
    <property type="term" value="F:RNA helicase activity"/>
    <property type="evidence" value="ECO:0007669"/>
    <property type="project" value="UniProtKB-EC"/>
</dbReference>
<keyword evidence="1 6" id="KW-0547">Nucleotide-binding</keyword>
<keyword evidence="6" id="KW-0694">RNA-binding</keyword>
<comment type="similarity">
    <text evidence="6">Belongs to the DEAD box helicase family.</text>
</comment>
<dbReference type="GO" id="GO:0016787">
    <property type="term" value="F:hydrolase activity"/>
    <property type="evidence" value="ECO:0007669"/>
    <property type="project" value="UniProtKB-KW"/>
</dbReference>
<keyword evidence="4 6" id="KW-0067">ATP-binding</keyword>
<dbReference type="Pfam" id="PF00270">
    <property type="entry name" value="DEAD"/>
    <property type="match status" value="1"/>
</dbReference>
<comment type="domain">
    <text evidence="6">The Q motif is unique to and characteristic of the DEAD box family of RNA helicases and controls ATP binding and hydrolysis.</text>
</comment>
<evidence type="ECO:0000259" key="7">
    <source>
        <dbReference type="PROSITE" id="PS51192"/>
    </source>
</evidence>
<evidence type="ECO:0000256" key="4">
    <source>
        <dbReference type="ARBA" id="ARBA00022840"/>
    </source>
</evidence>
<feature type="domain" description="DEAD-box RNA helicase Q" evidence="8">
    <location>
        <begin position="77"/>
        <end position="105"/>
    </location>
</feature>
<dbReference type="PROSITE" id="PS51192">
    <property type="entry name" value="HELICASE_ATP_BIND_1"/>
    <property type="match status" value="1"/>
</dbReference>
<name>A0A813JR75_POLGL</name>
<evidence type="ECO:0000256" key="2">
    <source>
        <dbReference type="ARBA" id="ARBA00022801"/>
    </source>
</evidence>
<comment type="catalytic activity">
    <reaction evidence="6">
        <text>ATP + H2O = ADP + phosphate + H(+)</text>
        <dbReference type="Rhea" id="RHEA:13065"/>
        <dbReference type="ChEBI" id="CHEBI:15377"/>
        <dbReference type="ChEBI" id="CHEBI:15378"/>
        <dbReference type="ChEBI" id="CHEBI:30616"/>
        <dbReference type="ChEBI" id="CHEBI:43474"/>
        <dbReference type="ChEBI" id="CHEBI:456216"/>
        <dbReference type="EC" id="3.6.4.13"/>
    </reaction>
</comment>
<evidence type="ECO:0000259" key="8">
    <source>
        <dbReference type="PROSITE" id="PS51195"/>
    </source>
</evidence>
<comment type="caution">
    <text evidence="9">The sequence shown here is derived from an EMBL/GenBank/DDBJ whole genome shotgun (WGS) entry which is preliminary data.</text>
</comment>
<proteinExistence type="inferred from homology"/>
<dbReference type="SUPFAM" id="SSF52540">
    <property type="entry name" value="P-loop containing nucleoside triphosphate hydrolases"/>
    <property type="match status" value="1"/>
</dbReference>
<reference evidence="9" key="1">
    <citation type="submission" date="2021-02" db="EMBL/GenBank/DDBJ databases">
        <authorList>
            <person name="Dougan E. K."/>
            <person name="Rhodes N."/>
            <person name="Thang M."/>
            <person name="Chan C."/>
        </authorList>
    </citation>
    <scope>NUCLEOTIDE SEQUENCE</scope>
</reference>
<dbReference type="PANTHER" id="PTHR24031">
    <property type="entry name" value="RNA HELICASE"/>
    <property type="match status" value="1"/>
</dbReference>
<dbReference type="PROSITE" id="PS51195">
    <property type="entry name" value="Q_MOTIF"/>
    <property type="match status" value="1"/>
</dbReference>
<dbReference type="GO" id="GO:0005524">
    <property type="term" value="F:ATP binding"/>
    <property type="evidence" value="ECO:0007669"/>
    <property type="project" value="UniProtKB-UniRule"/>
</dbReference>
<dbReference type="Gene3D" id="3.40.50.300">
    <property type="entry name" value="P-loop containing nucleotide triphosphate hydrolases"/>
    <property type="match status" value="1"/>
</dbReference>
<organism evidence="9 10">
    <name type="scientific">Polarella glacialis</name>
    <name type="common">Dinoflagellate</name>
    <dbReference type="NCBI Taxonomy" id="89957"/>
    <lineage>
        <taxon>Eukaryota</taxon>
        <taxon>Sar</taxon>
        <taxon>Alveolata</taxon>
        <taxon>Dinophyceae</taxon>
        <taxon>Suessiales</taxon>
        <taxon>Suessiaceae</taxon>
        <taxon>Polarella</taxon>
    </lineage>
</organism>
<accession>A0A813JR75</accession>
<keyword evidence="2 6" id="KW-0378">Hydrolase</keyword>
<dbReference type="AlphaFoldDB" id="A0A813JR75"/>
<comment type="function">
    <text evidence="6">RNA helicase.</text>
</comment>
<dbReference type="EC" id="3.6.4.13" evidence="6"/>
<evidence type="ECO:0000256" key="3">
    <source>
        <dbReference type="ARBA" id="ARBA00022806"/>
    </source>
</evidence>
<gene>
    <name evidence="9" type="ORF">PGLA2088_LOCUS22465</name>
</gene>
<feature type="non-terminal residue" evidence="9">
    <location>
        <position position="1"/>
    </location>
</feature>
<sequence>MREAKRQREAAQFFTYQSRLLRTGLPPRDTLYWRREEQLLFQTTQMTKGINFDQYDNIKVERRGGRGAEAVCESFQEVVSKFKLHQDLADNIERCGYDKPTPVQKHSMSASLAKTDVMVAAQTGSGKTAAFLVPMIAAVLKAGQQPLEEGAMKPTGVVLAPTRELCQQIAMEARKLCFKSSAQL</sequence>
<evidence type="ECO:0000256" key="6">
    <source>
        <dbReference type="RuleBase" id="RU365068"/>
    </source>
</evidence>
<evidence type="ECO:0000256" key="1">
    <source>
        <dbReference type="ARBA" id="ARBA00022741"/>
    </source>
</evidence>
<feature type="short sequence motif" description="Q motif" evidence="5">
    <location>
        <begin position="77"/>
        <end position="105"/>
    </location>
</feature>
<protein>
    <recommendedName>
        <fullName evidence="6">ATP-dependent RNA helicase</fullName>
        <ecNumber evidence="6">3.6.4.13</ecNumber>
    </recommendedName>
</protein>
<dbReference type="Proteomes" id="UP000626109">
    <property type="component" value="Unassembled WGS sequence"/>
</dbReference>
<feature type="domain" description="Helicase ATP-binding" evidence="7">
    <location>
        <begin position="108"/>
        <end position="184"/>
    </location>
</feature>
<keyword evidence="3 6" id="KW-0347">Helicase</keyword>
<dbReference type="InterPro" id="IPR014001">
    <property type="entry name" value="Helicase_ATP-bd"/>
</dbReference>
<evidence type="ECO:0000313" key="10">
    <source>
        <dbReference type="Proteomes" id="UP000626109"/>
    </source>
</evidence>
<dbReference type="InterPro" id="IPR014014">
    <property type="entry name" value="RNA_helicase_DEAD_Q_motif"/>
</dbReference>
<evidence type="ECO:0000313" key="9">
    <source>
        <dbReference type="EMBL" id="CAE8681509.1"/>
    </source>
</evidence>
<dbReference type="EMBL" id="CAJNNW010025966">
    <property type="protein sequence ID" value="CAE8681509.1"/>
    <property type="molecule type" value="Genomic_DNA"/>
</dbReference>